<protein>
    <submittedName>
        <fullName evidence="6">DNA polymerase III subunit epsilon</fullName>
    </submittedName>
</protein>
<evidence type="ECO:0000313" key="7">
    <source>
        <dbReference type="Proteomes" id="UP000758611"/>
    </source>
</evidence>
<organism evidence="6 7">
    <name type="scientific">Parvimonas micra</name>
    <dbReference type="NCBI Taxonomy" id="33033"/>
    <lineage>
        <taxon>Bacteria</taxon>
        <taxon>Bacillati</taxon>
        <taxon>Bacillota</taxon>
        <taxon>Tissierellia</taxon>
        <taxon>Tissierellales</taxon>
        <taxon>Peptoniphilaceae</taxon>
        <taxon>Parvimonas</taxon>
    </lineage>
</organism>
<evidence type="ECO:0000256" key="2">
    <source>
        <dbReference type="ARBA" id="ARBA00022801"/>
    </source>
</evidence>
<dbReference type="PANTHER" id="PTHR30231">
    <property type="entry name" value="DNA POLYMERASE III SUBUNIT EPSILON"/>
    <property type="match status" value="1"/>
</dbReference>
<dbReference type="EMBL" id="JABZRE010000025">
    <property type="protein sequence ID" value="MBF1307361.1"/>
    <property type="molecule type" value="Genomic_DNA"/>
</dbReference>
<dbReference type="GO" id="GO:0003887">
    <property type="term" value="F:DNA-directed DNA polymerase activity"/>
    <property type="evidence" value="ECO:0007669"/>
    <property type="project" value="InterPro"/>
</dbReference>
<feature type="coiled-coil region" evidence="4">
    <location>
        <begin position="467"/>
        <end position="531"/>
    </location>
</feature>
<gene>
    <name evidence="6" type="ORF">HXM94_06255</name>
</gene>
<name>A0A930E0L0_9FIRM</name>
<keyword evidence="2" id="KW-0378">Hydrolase</keyword>
<dbReference type="Gene3D" id="3.30.420.10">
    <property type="entry name" value="Ribonuclease H-like superfamily/Ribonuclease H"/>
    <property type="match status" value="1"/>
</dbReference>
<proteinExistence type="predicted"/>
<dbReference type="SUPFAM" id="SSF53098">
    <property type="entry name" value="Ribonuclease H-like"/>
    <property type="match status" value="1"/>
</dbReference>
<dbReference type="InterPro" id="IPR012337">
    <property type="entry name" value="RNaseH-like_sf"/>
</dbReference>
<evidence type="ECO:0000256" key="1">
    <source>
        <dbReference type="ARBA" id="ARBA00022722"/>
    </source>
</evidence>
<dbReference type="InterPro" id="IPR036388">
    <property type="entry name" value="WH-like_DNA-bd_sf"/>
</dbReference>
<dbReference type="InterPro" id="IPR011990">
    <property type="entry name" value="TPR-like_helical_dom_sf"/>
</dbReference>
<evidence type="ECO:0000259" key="5">
    <source>
        <dbReference type="SMART" id="SM00479"/>
    </source>
</evidence>
<dbReference type="SUPFAM" id="SSF48452">
    <property type="entry name" value="TPR-like"/>
    <property type="match status" value="1"/>
</dbReference>
<dbReference type="Proteomes" id="UP000758611">
    <property type="component" value="Unassembled WGS sequence"/>
</dbReference>
<dbReference type="SMART" id="SM00479">
    <property type="entry name" value="EXOIII"/>
    <property type="match status" value="1"/>
</dbReference>
<evidence type="ECO:0000256" key="3">
    <source>
        <dbReference type="ARBA" id="ARBA00022839"/>
    </source>
</evidence>
<dbReference type="InterPro" id="IPR013520">
    <property type="entry name" value="Ribonucl_H"/>
</dbReference>
<dbReference type="AlphaFoldDB" id="A0A930E0L0"/>
<dbReference type="PANTHER" id="PTHR30231:SF4">
    <property type="entry name" value="PROTEIN NEN2"/>
    <property type="match status" value="1"/>
</dbReference>
<keyword evidence="1" id="KW-0540">Nuclease</keyword>
<comment type="caution">
    <text evidence="6">The sequence shown here is derived from an EMBL/GenBank/DDBJ whole genome shotgun (WGS) entry which is preliminary data.</text>
</comment>
<keyword evidence="3" id="KW-0269">Exonuclease</keyword>
<dbReference type="GO" id="GO:0003677">
    <property type="term" value="F:DNA binding"/>
    <property type="evidence" value="ECO:0007669"/>
    <property type="project" value="InterPro"/>
</dbReference>
<dbReference type="GO" id="GO:0006260">
    <property type="term" value="P:DNA replication"/>
    <property type="evidence" value="ECO:0007669"/>
    <property type="project" value="InterPro"/>
</dbReference>
<dbReference type="InterPro" id="IPR003647">
    <property type="entry name" value="Intron_nuc_1_rpt"/>
</dbReference>
<dbReference type="CDD" id="cd06127">
    <property type="entry name" value="DEDDh"/>
    <property type="match status" value="1"/>
</dbReference>
<evidence type="ECO:0000256" key="4">
    <source>
        <dbReference type="SAM" id="Coils"/>
    </source>
</evidence>
<dbReference type="Pfam" id="PF00929">
    <property type="entry name" value="RNase_T"/>
    <property type="match status" value="1"/>
</dbReference>
<sequence length="623" mass="72262">MWFLDKLLGKDKICIKSYKSGVVSFSEIQVSYSNIDSIKKRFIAFDVETTGLDSSYNRIIEVAAILFENGVPVRRYTSLVNANVIVPYSASSVNHITTDMLKKAPSENEVYNKLIEFLGDALEEQTVICAHNAKFDISFLSETLMRLGYSAKIKYVDTLSLSRYLIKGLFNYKLKTVASYFNLRNLNEHRADGDAEVCGCIFKKLLFILDGKLKYNKIYIDNRKPSEEEMEVCAVIQNMILSRNENVDLLGFYKNSSGYVGVYYLHNIIKFKFAKKGKYIIVDRNLRGIENFTKESCSISEGGYEFIRVFFNSPLELKIFEDYIIQKYMDARKSILEYLSYNDNFLVEYKNSIIMNNALSNCDLKIILSTVSKKDYGINNVKENVEFDEVSDLKINPINNRVPISEILNLNNWDKGFEMGFPFWEKGEELRKSGNFEDAIVLYDKARFYGYCAPALFESYAMVFHKIKDYENEIVILEEGIERERKQGTNISKLITRRENAINLLLKIRKKEETIRQRDTKLKEKEQQKKERQKIVIESILENQKINKSNTQNTLKKNNLNKKGRPILQMDDNMNIIAQFESISEAVRITGINSKSIRDAAKGVQKHAGFFVWRYVDEYKKES</sequence>
<evidence type="ECO:0000313" key="6">
    <source>
        <dbReference type="EMBL" id="MBF1307361.1"/>
    </source>
</evidence>
<dbReference type="SMART" id="SM00497">
    <property type="entry name" value="IENR1"/>
    <property type="match status" value="1"/>
</dbReference>
<dbReference type="GO" id="GO:0008408">
    <property type="term" value="F:3'-5' exonuclease activity"/>
    <property type="evidence" value="ECO:0007669"/>
    <property type="project" value="TreeGrafter"/>
</dbReference>
<dbReference type="RefSeq" id="WP_269753998.1">
    <property type="nucleotide sequence ID" value="NZ_CP101409.1"/>
</dbReference>
<accession>A0A930E0L0</accession>
<dbReference type="FunFam" id="3.30.420.10:FF:000045">
    <property type="entry name" value="3'-5' exonuclease DinG"/>
    <property type="match status" value="1"/>
</dbReference>
<dbReference type="InterPro" id="IPR006054">
    <property type="entry name" value="DnaQ"/>
</dbReference>
<dbReference type="NCBIfam" id="TIGR00573">
    <property type="entry name" value="dnaq"/>
    <property type="match status" value="1"/>
</dbReference>
<dbReference type="Gene3D" id="1.10.10.10">
    <property type="entry name" value="Winged helix-like DNA-binding domain superfamily/Winged helix DNA-binding domain"/>
    <property type="match status" value="1"/>
</dbReference>
<keyword evidence="4" id="KW-0175">Coiled coil</keyword>
<dbReference type="Gene3D" id="1.25.40.10">
    <property type="entry name" value="Tetratricopeptide repeat domain"/>
    <property type="match status" value="1"/>
</dbReference>
<feature type="domain" description="Exonuclease" evidence="5">
    <location>
        <begin position="41"/>
        <end position="211"/>
    </location>
</feature>
<reference evidence="6" key="1">
    <citation type="submission" date="2020-04" db="EMBL/GenBank/DDBJ databases">
        <title>Deep metagenomics examines the oral microbiome during advanced dental caries in children, revealing novel taxa and co-occurrences with host molecules.</title>
        <authorList>
            <person name="Baker J.L."/>
            <person name="Morton J.T."/>
            <person name="Dinis M."/>
            <person name="Alvarez R."/>
            <person name="Tran N.C."/>
            <person name="Knight R."/>
            <person name="Edlund A."/>
        </authorList>
    </citation>
    <scope>NUCLEOTIDE SEQUENCE</scope>
    <source>
        <strain evidence="6">JCVI_23_bin.11</strain>
    </source>
</reference>
<dbReference type="InterPro" id="IPR036397">
    <property type="entry name" value="RNaseH_sf"/>
</dbReference>